<evidence type="ECO:0000256" key="14">
    <source>
        <dbReference type="ARBA" id="ARBA00029983"/>
    </source>
</evidence>
<dbReference type="InterPro" id="IPR038506">
    <property type="entry name" value="GLE1-like_sf"/>
</dbReference>
<dbReference type="GO" id="GO:0005543">
    <property type="term" value="F:phospholipid binding"/>
    <property type="evidence" value="ECO:0007669"/>
    <property type="project" value="TreeGrafter"/>
</dbReference>
<keyword evidence="5" id="KW-0963">Cytoplasm</keyword>
<name>A0A8C4PY63_EPTBU</name>
<dbReference type="Pfam" id="PF07817">
    <property type="entry name" value="GLE1"/>
    <property type="match status" value="1"/>
</dbReference>
<proteinExistence type="inferred from homology"/>
<evidence type="ECO:0000256" key="4">
    <source>
        <dbReference type="ARBA" id="ARBA00022448"/>
    </source>
</evidence>
<keyword evidence="4" id="KW-0813">Transport</keyword>
<accession>A0A8C4PY63</accession>
<dbReference type="AlphaFoldDB" id="A0A8C4PY63"/>
<feature type="region of interest" description="Disordered" evidence="17">
    <location>
        <begin position="1"/>
        <end position="33"/>
    </location>
</feature>
<dbReference type="PANTHER" id="PTHR12960">
    <property type="entry name" value="GLE-1-RELATED"/>
    <property type="match status" value="1"/>
</dbReference>
<dbReference type="GO" id="GO:0031369">
    <property type="term" value="F:translation initiation factor binding"/>
    <property type="evidence" value="ECO:0007669"/>
    <property type="project" value="TreeGrafter"/>
</dbReference>
<feature type="compositionally biased region" description="Basic and acidic residues" evidence="17">
    <location>
        <begin position="163"/>
        <end position="199"/>
    </location>
</feature>
<keyword evidence="7" id="KW-0653">Protein transport</keyword>
<dbReference type="FunFam" id="1.25.40.510:FF:000001">
    <property type="entry name" value="Nucleoporin GLE1 isoform 1"/>
    <property type="match status" value="1"/>
</dbReference>
<keyword evidence="11" id="KW-0539">Nucleus</keyword>
<feature type="region of interest" description="Disordered" evidence="17">
    <location>
        <begin position="53"/>
        <end position="74"/>
    </location>
</feature>
<feature type="region of interest" description="Disordered" evidence="17">
    <location>
        <begin position="162"/>
        <end position="199"/>
    </location>
</feature>
<keyword evidence="8" id="KW-0811">Translocation</keyword>
<keyword evidence="10" id="KW-0906">Nuclear pore complex</keyword>
<evidence type="ECO:0000256" key="16">
    <source>
        <dbReference type="ARBA" id="ARBA00031503"/>
    </source>
</evidence>
<dbReference type="PANTHER" id="PTHR12960:SF0">
    <property type="entry name" value="MRNA EXPORT FACTOR GLE1"/>
    <property type="match status" value="1"/>
</dbReference>
<evidence type="ECO:0000256" key="15">
    <source>
        <dbReference type="ARBA" id="ARBA00030897"/>
    </source>
</evidence>
<comment type="similarity">
    <text evidence="3">Belongs to the GLE1 family.</text>
</comment>
<dbReference type="GO" id="GO:0000822">
    <property type="term" value="F:inositol hexakisphosphate binding"/>
    <property type="evidence" value="ECO:0007669"/>
    <property type="project" value="TreeGrafter"/>
</dbReference>
<evidence type="ECO:0000313" key="18">
    <source>
        <dbReference type="Ensembl" id="ENSEBUP00000005077.1"/>
    </source>
</evidence>
<keyword evidence="9" id="KW-0175">Coiled coil</keyword>
<evidence type="ECO:0000256" key="5">
    <source>
        <dbReference type="ARBA" id="ARBA00022490"/>
    </source>
</evidence>
<evidence type="ECO:0000256" key="11">
    <source>
        <dbReference type="ARBA" id="ARBA00023242"/>
    </source>
</evidence>
<feature type="compositionally biased region" description="Polar residues" evidence="17">
    <location>
        <begin position="58"/>
        <end position="74"/>
    </location>
</feature>
<evidence type="ECO:0000256" key="17">
    <source>
        <dbReference type="SAM" id="MobiDB-lite"/>
    </source>
</evidence>
<dbReference type="GO" id="GO:0044614">
    <property type="term" value="C:nuclear pore cytoplasmic filaments"/>
    <property type="evidence" value="ECO:0007669"/>
    <property type="project" value="TreeGrafter"/>
</dbReference>
<evidence type="ECO:0000256" key="7">
    <source>
        <dbReference type="ARBA" id="ARBA00022927"/>
    </source>
</evidence>
<reference evidence="18" key="2">
    <citation type="submission" date="2025-09" db="UniProtKB">
        <authorList>
            <consortium name="Ensembl"/>
        </authorList>
    </citation>
    <scope>IDENTIFICATION</scope>
</reference>
<evidence type="ECO:0000256" key="12">
    <source>
        <dbReference type="ARBA" id="ARBA00024680"/>
    </source>
</evidence>
<organism evidence="18 19">
    <name type="scientific">Eptatretus burgeri</name>
    <name type="common">Inshore hagfish</name>
    <dbReference type="NCBI Taxonomy" id="7764"/>
    <lineage>
        <taxon>Eukaryota</taxon>
        <taxon>Metazoa</taxon>
        <taxon>Chordata</taxon>
        <taxon>Craniata</taxon>
        <taxon>Vertebrata</taxon>
        <taxon>Cyclostomata</taxon>
        <taxon>Myxini</taxon>
        <taxon>Myxiniformes</taxon>
        <taxon>Myxinidae</taxon>
        <taxon>Eptatretinae</taxon>
        <taxon>Eptatretus</taxon>
    </lineage>
</organism>
<evidence type="ECO:0000256" key="13">
    <source>
        <dbReference type="ARBA" id="ARBA00026227"/>
    </source>
</evidence>
<evidence type="ECO:0000313" key="19">
    <source>
        <dbReference type="Proteomes" id="UP000694388"/>
    </source>
</evidence>
<dbReference type="GeneTree" id="ENSGT00390000012903"/>
<evidence type="ECO:0000256" key="2">
    <source>
        <dbReference type="ARBA" id="ARBA00004567"/>
    </source>
</evidence>
<feature type="compositionally biased region" description="Basic and acidic residues" evidence="17">
    <location>
        <begin position="1"/>
        <end position="12"/>
    </location>
</feature>
<comment type="function">
    <text evidence="12">Required for the export of mRNAs containing poly(A) tails from the nucleus into the cytoplasm. May be involved in the terminal step of the mRNA transport through the nuclear pore complex (NPC).</text>
</comment>
<reference evidence="18" key="1">
    <citation type="submission" date="2025-08" db="UniProtKB">
        <authorList>
            <consortium name="Ensembl"/>
        </authorList>
    </citation>
    <scope>IDENTIFICATION</scope>
</reference>
<dbReference type="Proteomes" id="UP000694388">
    <property type="component" value="Unplaced"/>
</dbReference>
<dbReference type="InterPro" id="IPR012476">
    <property type="entry name" value="GLE1"/>
</dbReference>
<sequence>MDKESVLDELGRSRKGRLRYGAGDVEPGRGQNSLSLQLSPHLVKFLEKVTENEEVLSTPRTDTSPAPESITPHAQDSLNGFSERLSIRSSFSGNFLACKQNEIEDSLVEHEQQWDMKAKRGPPTTELLSAIQFHLLNLRKLAVAARQARTLHEQQLASAKMLQEQKDAARNRALEEQKKRQQEEEQKKREQEEEQKKQATEIAKGAVTVLDAWCQQLEQDMLDTERTCTTLSSSQDPQVKKIRSNINRAVAIPINQISSNAGSHLHGILNRLLTLLSGKPISSGGRMVSVSLHPQGLSFAQMKLADKFVCQGEEEVASHHEAAFPLAAVACGVWEEHPTFGRLLLAALQRRCPYVVPRHLARLSTQSQDDYFRTLGYKYSEDVLEKQDHFLKRMSGMMRLYAAILVAPPPTHLHKASQHGLCFAWRWLSQTLNLDPTPELTPTLLFDFLEVTGSAMMLHYKGQFWKLLLLLQKEYFARIKAVSNSDQMGPFNRLETFIQHILSTRCVPRAKGLLTDSFWRT</sequence>
<comment type="subcellular location">
    <subcellularLocation>
        <location evidence="1">Cytoplasm</location>
    </subcellularLocation>
    <subcellularLocation>
        <location evidence="2">Nucleus</location>
        <location evidence="2">Nuclear pore complex</location>
    </subcellularLocation>
</comment>
<protein>
    <recommendedName>
        <fullName evidence="13">mRNA export factor GLE1</fullName>
    </recommendedName>
    <alternativeName>
        <fullName evidence="15">GLE1 RNA export mediator</fullName>
    </alternativeName>
    <alternativeName>
        <fullName evidence="16">GLE1-like protein</fullName>
    </alternativeName>
    <alternativeName>
        <fullName evidence="14">Nucleoporin GLE1</fullName>
    </alternativeName>
</protein>
<evidence type="ECO:0000256" key="10">
    <source>
        <dbReference type="ARBA" id="ARBA00023132"/>
    </source>
</evidence>
<evidence type="ECO:0000256" key="9">
    <source>
        <dbReference type="ARBA" id="ARBA00023054"/>
    </source>
</evidence>
<dbReference type="GO" id="GO:0016973">
    <property type="term" value="P:poly(A)+ mRNA export from nucleus"/>
    <property type="evidence" value="ECO:0007669"/>
    <property type="project" value="InterPro"/>
</dbReference>
<evidence type="ECO:0000256" key="8">
    <source>
        <dbReference type="ARBA" id="ARBA00023010"/>
    </source>
</evidence>
<dbReference type="Gene3D" id="1.25.40.510">
    <property type="entry name" value="GLE1-like"/>
    <property type="match status" value="1"/>
</dbReference>
<dbReference type="Ensembl" id="ENSEBUT00000005515.1">
    <property type="protein sequence ID" value="ENSEBUP00000005077.1"/>
    <property type="gene ID" value="ENSEBUG00000003506.1"/>
</dbReference>
<evidence type="ECO:0000256" key="6">
    <source>
        <dbReference type="ARBA" id="ARBA00022816"/>
    </source>
</evidence>
<keyword evidence="19" id="KW-1185">Reference proteome</keyword>
<evidence type="ECO:0000256" key="3">
    <source>
        <dbReference type="ARBA" id="ARBA00011056"/>
    </source>
</evidence>
<dbReference type="GO" id="GO:0005737">
    <property type="term" value="C:cytoplasm"/>
    <property type="evidence" value="ECO:0007669"/>
    <property type="project" value="UniProtKB-SubCell"/>
</dbReference>
<dbReference type="GO" id="GO:0015031">
    <property type="term" value="P:protein transport"/>
    <property type="evidence" value="ECO:0007669"/>
    <property type="project" value="UniProtKB-KW"/>
</dbReference>
<keyword evidence="6" id="KW-0509">mRNA transport</keyword>
<evidence type="ECO:0000256" key="1">
    <source>
        <dbReference type="ARBA" id="ARBA00004496"/>
    </source>
</evidence>